<evidence type="ECO:0000259" key="8">
    <source>
        <dbReference type="PROSITE" id="PS50109"/>
    </source>
</evidence>
<keyword evidence="5" id="KW-0418">Kinase</keyword>
<gene>
    <name evidence="10" type="ORF">JCM31826_12530</name>
</gene>
<dbReference type="PROSITE" id="PS50110">
    <property type="entry name" value="RESPONSE_REGULATORY"/>
    <property type="match status" value="1"/>
</dbReference>
<keyword evidence="7" id="KW-1133">Transmembrane helix</keyword>
<dbReference type="PANTHER" id="PTHR43047">
    <property type="entry name" value="TWO-COMPONENT HISTIDINE PROTEIN KINASE"/>
    <property type="match status" value="1"/>
</dbReference>
<dbReference type="PROSITE" id="PS50109">
    <property type="entry name" value="HIS_KIN"/>
    <property type="match status" value="1"/>
</dbReference>
<dbReference type="Gene3D" id="3.40.50.2300">
    <property type="match status" value="1"/>
</dbReference>
<protein>
    <recommendedName>
        <fullName evidence="2">histidine kinase</fullName>
        <ecNumber evidence="2">2.7.13.3</ecNumber>
    </recommendedName>
</protein>
<dbReference type="FunFam" id="3.30.565.10:FF:000010">
    <property type="entry name" value="Sensor histidine kinase RcsC"/>
    <property type="match status" value="1"/>
</dbReference>
<accession>A0A401XLB2</accession>
<dbReference type="InterPro" id="IPR036890">
    <property type="entry name" value="HATPase_C_sf"/>
</dbReference>
<dbReference type="RefSeq" id="WP_218019340.1">
    <property type="nucleotide sequence ID" value="NZ_BHZE01000010.1"/>
</dbReference>
<dbReference type="Gene3D" id="3.30.565.10">
    <property type="entry name" value="Histidine kinase-like ATPase, C-terminal domain"/>
    <property type="match status" value="1"/>
</dbReference>
<evidence type="ECO:0000256" key="6">
    <source>
        <dbReference type="PROSITE-ProRule" id="PRU00169"/>
    </source>
</evidence>
<evidence type="ECO:0000256" key="2">
    <source>
        <dbReference type="ARBA" id="ARBA00012438"/>
    </source>
</evidence>
<organism evidence="10 11">
    <name type="scientific">Thermaurantimonas aggregans</name>
    <dbReference type="NCBI Taxonomy" id="2173829"/>
    <lineage>
        <taxon>Bacteria</taxon>
        <taxon>Pseudomonadati</taxon>
        <taxon>Bacteroidota</taxon>
        <taxon>Flavobacteriia</taxon>
        <taxon>Flavobacteriales</taxon>
        <taxon>Schleiferiaceae</taxon>
        <taxon>Thermaurantimonas</taxon>
    </lineage>
</organism>
<keyword evidence="11" id="KW-1185">Reference proteome</keyword>
<dbReference type="SUPFAM" id="SSF52172">
    <property type="entry name" value="CheY-like"/>
    <property type="match status" value="1"/>
</dbReference>
<dbReference type="PANTHER" id="PTHR43047:SF72">
    <property type="entry name" value="OSMOSENSING HISTIDINE PROTEIN KINASE SLN1"/>
    <property type="match status" value="1"/>
</dbReference>
<dbReference type="CDD" id="cd17546">
    <property type="entry name" value="REC_hyHK_CKI1_RcsC-like"/>
    <property type="match status" value="1"/>
</dbReference>
<feature type="transmembrane region" description="Helical" evidence="7">
    <location>
        <begin position="270"/>
        <end position="291"/>
    </location>
</feature>
<dbReference type="SUPFAM" id="SSF47384">
    <property type="entry name" value="Homodimeric domain of signal transducing histidine kinase"/>
    <property type="match status" value="1"/>
</dbReference>
<feature type="modified residue" description="4-aspartylphosphate" evidence="6">
    <location>
        <position position="696"/>
    </location>
</feature>
<dbReference type="GO" id="GO:0005886">
    <property type="term" value="C:plasma membrane"/>
    <property type="evidence" value="ECO:0007669"/>
    <property type="project" value="TreeGrafter"/>
</dbReference>
<dbReference type="Pfam" id="PF00512">
    <property type="entry name" value="HisKA"/>
    <property type="match status" value="1"/>
</dbReference>
<evidence type="ECO:0000313" key="11">
    <source>
        <dbReference type="Proteomes" id="UP000286715"/>
    </source>
</evidence>
<dbReference type="InterPro" id="IPR011006">
    <property type="entry name" value="CheY-like_superfamily"/>
</dbReference>
<feature type="transmembrane region" description="Helical" evidence="7">
    <location>
        <begin position="329"/>
        <end position="346"/>
    </location>
</feature>
<reference evidence="10 11" key="1">
    <citation type="submission" date="2018-11" db="EMBL/GenBank/DDBJ databases">
        <title>Schleiferia aggregans sp. nov., a moderately thermophilic heterotrophic bacterium isolated from microbial mats at a terrestrial hot spring.</title>
        <authorList>
            <person name="Iino T."/>
            <person name="Ohkuma M."/>
            <person name="Haruta S."/>
        </authorList>
    </citation>
    <scope>NUCLEOTIDE SEQUENCE [LARGE SCALE GENOMIC DNA]</scope>
    <source>
        <strain evidence="10 11">LA</strain>
    </source>
</reference>
<feature type="transmembrane region" description="Helical" evidence="7">
    <location>
        <begin position="206"/>
        <end position="223"/>
    </location>
</feature>
<feature type="transmembrane region" description="Helical" evidence="7">
    <location>
        <begin position="243"/>
        <end position="263"/>
    </location>
</feature>
<dbReference type="SMART" id="SM00448">
    <property type="entry name" value="REC"/>
    <property type="match status" value="1"/>
</dbReference>
<dbReference type="PRINTS" id="PR00344">
    <property type="entry name" value="BCTRLSENSOR"/>
</dbReference>
<evidence type="ECO:0000313" key="10">
    <source>
        <dbReference type="EMBL" id="GCD77771.1"/>
    </source>
</evidence>
<comment type="catalytic activity">
    <reaction evidence="1">
        <text>ATP + protein L-histidine = ADP + protein N-phospho-L-histidine.</text>
        <dbReference type="EC" id="2.7.13.3"/>
    </reaction>
</comment>
<feature type="transmembrane region" description="Helical" evidence="7">
    <location>
        <begin position="297"/>
        <end position="317"/>
    </location>
</feature>
<sequence>MKSTGQVFDLTNNNYYNDFPSVINDGWLFFPNEFYTSKQINSLKNLRGYKINANETWHNLNKAGIIESNTGYATYYTRIKVGEENPRLVIKFPKIYCAAKFYVNGDLYTSVGVVSNKKSSYKPALKTVFIELDPQKSKTFDIVIHVANFDHFEGGIISPPIIGAYNYLLNINNKILITDAVILGSFLVSAIIFFFIYFMGNLGYEFISFSIFSLFFAIQYSIYKSDIFSSFFQGINYYLNIKIGVLSVMLTFSSFFVYTYYIFPKYLNRNIALVISLVLLLFGITGVIIPAYHVTMILPAFFLGFVPVITLYLFYVFSKTVIFNERKKLLSSLAAFSLLLLSIYFLNNEFHFFTSNIFIDGLIFFLFLGIHIFLLMYKYSVRIKQLYIAVEESARAKNEFISTMSHELRTPLNGIMGMASMLKTNETDPNKLNKVESIIQNTERLTSIIDDILNLSDLESGKIQLKYNKLNIREIINKSVELTNHFRKDKSIDLDILIDPNIDEILVGDELRIKQIFVHFISNAFKFTQKGKVVISGKLMKNNDNIQEIEFSISDTGQGISKEKLNDLFNRFKQADGSHARKHGGIGLGLALAQQLISLMGGSVSVKSEVNKGSTFTFSILLRKADKTSSVKENTVFRKIELDPSLKLLVAEDNPVNQKLMLMMLKNLGYTADIAENGKVAVEKALTRSYDIIFMDIQMPEMDGLEATRQILKNISDRPVIIAVTANATDRDRDECLEVGMNDFVSKPVKPLEIKECILKWQGLRSFLNENKIAI</sequence>
<name>A0A401XLB2_9FLAO</name>
<dbReference type="CDD" id="cd16922">
    <property type="entry name" value="HATPase_EvgS-ArcB-TorS-like"/>
    <property type="match status" value="1"/>
</dbReference>
<dbReference type="CDD" id="cd00082">
    <property type="entry name" value="HisKA"/>
    <property type="match status" value="1"/>
</dbReference>
<dbReference type="InterPro" id="IPR004358">
    <property type="entry name" value="Sig_transdc_His_kin-like_C"/>
</dbReference>
<dbReference type="Pfam" id="PF02518">
    <property type="entry name" value="HATPase_c"/>
    <property type="match status" value="1"/>
</dbReference>
<feature type="transmembrane region" description="Helical" evidence="7">
    <location>
        <begin position="180"/>
        <end position="199"/>
    </location>
</feature>
<evidence type="ECO:0000256" key="4">
    <source>
        <dbReference type="ARBA" id="ARBA00022679"/>
    </source>
</evidence>
<dbReference type="AlphaFoldDB" id="A0A401XLB2"/>
<feature type="domain" description="Histidine kinase" evidence="8">
    <location>
        <begin position="403"/>
        <end position="624"/>
    </location>
</feature>
<comment type="caution">
    <text evidence="10">The sequence shown here is derived from an EMBL/GenBank/DDBJ whole genome shotgun (WGS) entry which is preliminary data.</text>
</comment>
<feature type="transmembrane region" description="Helical" evidence="7">
    <location>
        <begin position="352"/>
        <end position="377"/>
    </location>
</feature>
<evidence type="ECO:0000256" key="5">
    <source>
        <dbReference type="ARBA" id="ARBA00022777"/>
    </source>
</evidence>
<dbReference type="SUPFAM" id="SSF55874">
    <property type="entry name" value="ATPase domain of HSP90 chaperone/DNA topoisomerase II/histidine kinase"/>
    <property type="match status" value="1"/>
</dbReference>
<dbReference type="InterPro" id="IPR003594">
    <property type="entry name" value="HATPase_dom"/>
</dbReference>
<dbReference type="InterPro" id="IPR001789">
    <property type="entry name" value="Sig_transdc_resp-reg_receiver"/>
</dbReference>
<dbReference type="Proteomes" id="UP000286715">
    <property type="component" value="Unassembled WGS sequence"/>
</dbReference>
<dbReference type="GO" id="GO:0009927">
    <property type="term" value="F:histidine phosphotransfer kinase activity"/>
    <property type="evidence" value="ECO:0007669"/>
    <property type="project" value="TreeGrafter"/>
</dbReference>
<keyword evidence="7" id="KW-0472">Membrane</keyword>
<dbReference type="InterPro" id="IPR036097">
    <property type="entry name" value="HisK_dim/P_sf"/>
</dbReference>
<dbReference type="GO" id="GO:0000155">
    <property type="term" value="F:phosphorelay sensor kinase activity"/>
    <property type="evidence" value="ECO:0007669"/>
    <property type="project" value="InterPro"/>
</dbReference>
<keyword evidence="7" id="KW-0812">Transmembrane</keyword>
<dbReference type="InterPro" id="IPR005467">
    <property type="entry name" value="His_kinase_dom"/>
</dbReference>
<dbReference type="SMART" id="SM00387">
    <property type="entry name" value="HATPase_c"/>
    <property type="match status" value="1"/>
</dbReference>
<dbReference type="EMBL" id="BHZE01000010">
    <property type="protein sequence ID" value="GCD77771.1"/>
    <property type="molecule type" value="Genomic_DNA"/>
</dbReference>
<evidence type="ECO:0000256" key="7">
    <source>
        <dbReference type="SAM" id="Phobius"/>
    </source>
</evidence>
<evidence type="ECO:0000256" key="1">
    <source>
        <dbReference type="ARBA" id="ARBA00000085"/>
    </source>
</evidence>
<evidence type="ECO:0000259" key="9">
    <source>
        <dbReference type="PROSITE" id="PS50110"/>
    </source>
</evidence>
<keyword evidence="3 6" id="KW-0597">Phosphoprotein</keyword>
<dbReference type="EC" id="2.7.13.3" evidence="2"/>
<keyword evidence="4" id="KW-0808">Transferase</keyword>
<evidence type="ECO:0000256" key="3">
    <source>
        <dbReference type="ARBA" id="ARBA00022553"/>
    </source>
</evidence>
<dbReference type="Gene3D" id="1.10.287.130">
    <property type="match status" value="1"/>
</dbReference>
<dbReference type="Pfam" id="PF00072">
    <property type="entry name" value="Response_reg"/>
    <property type="match status" value="1"/>
</dbReference>
<dbReference type="InterPro" id="IPR003661">
    <property type="entry name" value="HisK_dim/P_dom"/>
</dbReference>
<dbReference type="SMART" id="SM00388">
    <property type="entry name" value="HisKA"/>
    <property type="match status" value="1"/>
</dbReference>
<feature type="domain" description="Response regulatory" evidence="9">
    <location>
        <begin position="647"/>
        <end position="762"/>
    </location>
</feature>
<proteinExistence type="predicted"/>